<keyword evidence="2" id="KW-1185">Reference proteome</keyword>
<comment type="caution">
    <text evidence="1">The sequence shown here is derived from an EMBL/GenBank/DDBJ whole genome shotgun (WGS) entry which is preliminary data.</text>
</comment>
<evidence type="ECO:0000313" key="2">
    <source>
        <dbReference type="Proteomes" id="UP000827976"/>
    </source>
</evidence>
<dbReference type="EMBL" id="CM037029">
    <property type="protein sequence ID" value="KAH7652652.1"/>
    <property type="molecule type" value="Genomic_DNA"/>
</dbReference>
<reference evidence="2" key="1">
    <citation type="journal article" date="2022" name="Nat. Commun.">
        <title>Chromosome evolution and the genetic basis of agronomically important traits in greater yam.</title>
        <authorList>
            <person name="Bredeson J.V."/>
            <person name="Lyons J.B."/>
            <person name="Oniyinde I.O."/>
            <person name="Okereke N.R."/>
            <person name="Kolade O."/>
            <person name="Nnabue I."/>
            <person name="Nwadili C.O."/>
            <person name="Hribova E."/>
            <person name="Parker M."/>
            <person name="Nwogha J."/>
            <person name="Shu S."/>
            <person name="Carlson J."/>
            <person name="Kariba R."/>
            <person name="Muthemba S."/>
            <person name="Knop K."/>
            <person name="Barton G.J."/>
            <person name="Sherwood A.V."/>
            <person name="Lopez-Montes A."/>
            <person name="Asiedu R."/>
            <person name="Jamnadass R."/>
            <person name="Muchugi A."/>
            <person name="Goodstein D."/>
            <person name="Egesi C.N."/>
            <person name="Featherston J."/>
            <person name="Asfaw A."/>
            <person name="Simpson G.G."/>
            <person name="Dolezel J."/>
            <person name="Hendre P.S."/>
            <person name="Van Deynze A."/>
            <person name="Kumar P.L."/>
            <person name="Obidiegwu J.E."/>
            <person name="Bhattacharjee R."/>
            <person name="Rokhsar D.S."/>
        </authorList>
    </citation>
    <scope>NUCLEOTIDE SEQUENCE [LARGE SCALE GENOMIC DNA]</scope>
    <source>
        <strain evidence="2">cv. TDa95/00328</strain>
    </source>
</reference>
<proteinExistence type="predicted"/>
<protein>
    <submittedName>
        <fullName evidence="1">Uncharacterized protein</fullName>
    </submittedName>
</protein>
<organism evidence="1 2">
    <name type="scientific">Dioscorea alata</name>
    <name type="common">Purple yam</name>
    <dbReference type="NCBI Taxonomy" id="55571"/>
    <lineage>
        <taxon>Eukaryota</taxon>
        <taxon>Viridiplantae</taxon>
        <taxon>Streptophyta</taxon>
        <taxon>Embryophyta</taxon>
        <taxon>Tracheophyta</taxon>
        <taxon>Spermatophyta</taxon>
        <taxon>Magnoliopsida</taxon>
        <taxon>Liliopsida</taxon>
        <taxon>Dioscoreales</taxon>
        <taxon>Dioscoreaceae</taxon>
        <taxon>Dioscorea</taxon>
    </lineage>
</organism>
<sequence>MEEGVKLEKKKRDDDDIDGGYAHPCSSLFHCSIFKAFLGCLGFLHPHDDPLLPTQTPNATQDENYGVITTTVHTENVTVIQGLARRMPRRPAPDPGRGGQIN</sequence>
<dbReference type="Proteomes" id="UP000827976">
    <property type="component" value="Chromosome 19"/>
</dbReference>
<gene>
    <name evidence="1" type="ORF">IHE45_19G031100</name>
</gene>
<evidence type="ECO:0000313" key="1">
    <source>
        <dbReference type="EMBL" id="KAH7652652.1"/>
    </source>
</evidence>
<accession>A0ACB7TXD2</accession>
<name>A0ACB7TXD2_DIOAL</name>